<keyword evidence="3" id="KW-1185">Reference proteome</keyword>
<name>A0AAD1YUR3_9LAMI</name>
<evidence type="ECO:0000313" key="2">
    <source>
        <dbReference type="EMBL" id="CAI9756315.1"/>
    </source>
</evidence>
<proteinExistence type="predicted"/>
<protein>
    <submittedName>
        <fullName evidence="2">Uncharacterized protein</fullName>
    </submittedName>
</protein>
<organism evidence="2 3">
    <name type="scientific">Fraxinus pennsylvanica</name>
    <dbReference type="NCBI Taxonomy" id="56036"/>
    <lineage>
        <taxon>Eukaryota</taxon>
        <taxon>Viridiplantae</taxon>
        <taxon>Streptophyta</taxon>
        <taxon>Embryophyta</taxon>
        <taxon>Tracheophyta</taxon>
        <taxon>Spermatophyta</taxon>
        <taxon>Magnoliopsida</taxon>
        <taxon>eudicotyledons</taxon>
        <taxon>Gunneridae</taxon>
        <taxon>Pentapetalae</taxon>
        <taxon>asterids</taxon>
        <taxon>lamiids</taxon>
        <taxon>Lamiales</taxon>
        <taxon>Oleaceae</taxon>
        <taxon>Oleeae</taxon>
        <taxon>Fraxinus</taxon>
    </lineage>
</organism>
<dbReference type="Proteomes" id="UP000834106">
    <property type="component" value="Chromosome 2"/>
</dbReference>
<dbReference type="EMBL" id="OU503037">
    <property type="protein sequence ID" value="CAI9756315.1"/>
    <property type="molecule type" value="Genomic_DNA"/>
</dbReference>
<gene>
    <name evidence="2" type="ORF">FPE_LOCUS3745</name>
</gene>
<feature type="compositionally biased region" description="Basic residues" evidence="1">
    <location>
        <begin position="1"/>
        <end position="17"/>
    </location>
</feature>
<dbReference type="AlphaFoldDB" id="A0AAD1YUR3"/>
<evidence type="ECO:0000313" key="3">
    <source>
        <dbReference type="Proteomes" id="UP000834106"/>
    </source>
</evidence>
<sequence>MEKKRNQKHHDKHQKHHQPQDAYEIYEAEHMAWWLKDIHPRPSARLNSNQFEEITPKAGNRIVVDNWRTTEDSIEGKRVIFDEDIDAEAAEFIELEHEKFGLSKWMSKKGY</sequence>
<evidence type="ECO:0000256" key="1">
    <source>
        <dbReference type="SAM" id="MobiDB-lite"/>
    </source>
</evidence>
<reference evidence="2" key="1">
    <citation type="submission" date="2023-05" db="EMBL/GenBank/DDBJ databases">
        <authorList>
            <person name="Huff M."/>
        </authorList>
    </citation>
    <scope>NUCLEOTIDE SEQUENCE</scope>
</reference>
<accession>A0AAD1YUR3</accession>
<feature type="region of interest" description="Disordered" evidence="1">
    <location>
        <begin position="1"/>
        <end position="21"/>
    </location>
</feature>